<gene>
    <name evidence="2" type="ORF">KDK92_05280</name>
</gene>
<reference evidence="2" key="2">
    <citation type="submission" date="2021-04" db="EMBL/GenBank/DDBJ databases">
        <authorList>
            <person name="Dong X."/>
        </authorList>
    </citation>
    <scope>NUCLEOTIDE SEQUENCE</scope>
    <source>
        <strain evidence="2">ZWT</strain>
    </source>
</reference>
<name>A0A9J6P123_9CLOT</name>
<dbReference type="InterPro" id="IPR016181">
    <property type="entry name" value="Acyl_CoA_acyltransferase"/>
</dbReference>
<dbReference type="Gene3D" id="3.40.630.30">
    <property type="match status" value="1"/>
</dbReference>
<evidence type="ECO:0000313" key="3">
    <source>
        <dbReference type="Proteomes" id="UP001056429"/>
    </source>
</evidence>
<dbReference type="AlphaFoldDB" id="A0A9J6P123"/>
<dbReference type="InterPro" id="IPR000182">
    <property type="entry name" value="GNAT_dom"/>
</dbReference>
<dbReference type="RefSeq" id="WP_250858046.1">
    <property type="nucleotide sequence ID" value="NZ_JAGSOJ010000001.1"/>
</dbReference>
<dbReference type="PROSITE" id="PS51186">
    <property type="entry name" value="GNAT"/>
    <property type="match status" value="1"/>
</dbReference>
<keyword evidence="3" id="KW-1185">Reference proteome</keyword>
<evidence type="ECO:0000259" key="1">
    <source>
        <dbReference type="PROSITE" id="PS51186"/>
    </source>
</evidence>
<dbReference type="SUPFAM" id="SSF55729">
    <property type="entry name" value="Acyl-CoA N-acyltransferases (Nat)"/>
    <property type="match status" value="1"/>
</dbReference>
<sequence length="155" mass="18609">MNDINIRIMRADDIDMLCDFEENARITEPEIWMDDFNKEDYRAKLLSLDIDNMRNYKIFIALENNKIVGRCDVMLMTSLMDFYKSAYIDWIYIQKDKRGLGIAHDLVSKIETYLIDEDYKYYYLFTASNDQAKKFYHSKNRSFKISTKEIAEKEL</sequence>
<proteinExistence type="predicted"/>
<protein>
    <submittedName>
        <fullName evidence="2">GNAT family N-acetyltransferase</fullName>
    </submittedName>
</protein>
<dbReference type="Pfam" id="PF00583">
    <property type="entry name" value="Acetyltransf_1"/>
    <property type="match status" value="1"/>
</dbReference>
<dbReference type="CDD" id="cd04301">
    <property type="entry name" value="NAT_SF"/>
    <property type="match status" value="1"/>
</dbReference>
<dbReference type="EMBL" id="JAGSOJ010000001">
    <property type="protein sequence ID" value="MCM1989144.1"/>
    <property type="molecule type" value="Genomic_DNA"/>
</dbReference>
<feature type="domain" description="N-acetyltransferase" evidence="1">
    <location>
        <begin position="4"/>
        <end position="155"/>
    </location>
</feature>
<dbReference type="GO" id="GO:0016747">
    <property type="term" value="F:acyltransferase activity, transferring groups other than amino-acyl groups"/>
    <property type="evidence" value="ECO:0007669"/>
    <property type="project" value="InterPro"/>
</dbReference>
<organism evidence="2 3">
    <name type="scientific">Oceanirhabdus seepicola</name>
    <dbReference type="NCBI Taxonomy" id="2828781"/>
    <lineage>
        <taxon>Bacteria</taxon>
        <taxon>Bacillati</taxon>
        <taxon>Bacillota</taxon>
        <taxon>Clostridia</taxon>
        <taxon>Eubacteriales</taxon>
        <taxon>Clostridiaceae</taxon>
        <taxon>Oceanirhabdus</taxon>
    </lineage>
</organism>
<evidence type="ECO:0000313" key="2">
    <source>
        <dbReference type="EMBL" id="MCM1989144.1"/>
    </source>
</evidence>
<dbReference type="Proteomes" id="UP001056429">
    <property type="component" value="Unassembled WGS sequence"/>
</dbReference>
<comment type="caution">
    <text evidence="2">The sequence shown here is derived from an EMBL/GenBank/DDBJ whole genome shotgun (WGS) entry which is preliminary data.</text>
</comment>
<accession>A0A9J6P123</accession>
<reference evidence="2" key="1">
    <citation type="journal article" date="2021" name="mSystems">
        <title>Bacteria and Archaea Synergistically Convert Glycine Betaine to Biogenic Methane in the Formosa Cold Seep of the South China Sea.</title>
        <authorList>
            <person name="Li L."/>
            <person name="Zhang W."/>
            <person name="Zhang S."/>
            <person name="Song L."/>
            <person name="Sun Q."/>
            <person name="Zhang H."/>
            <person name="Xiang H."/>
            <person name="Dong X."/>
        </authorList>
    </citation>
    <scope>NUCLEOTIDE SEQUENCE</scope>
    <source>
        <strain evidence="2">ZWT</strain>
    </source>
</reference>